<evidence type="ECO:0000256" key="2">
    <source>
        <dbReference type="ARBA" id="ARBA00022741"/>
    </source>
</evidence>
<accession>A0A1M5A135</accession>
<keyword evidence="2" id="KW-0547">Nucleotide-binding</keyword>
<dbReference type="PANTHER" id="PTHR45772">
    <property type="entry name" value="CONSERVED COMPONENT OF ABC TRANSPORTER FOR NATURAL AMINO ACIDS-RELATED"/>
    <property type="match status" value="1"/>
</dbReference>
<dbReference type="GO" id="GO:0015192">
    <property type="term" value="F:L-phenylalanine transmembrane transporter activity"/>
    <property type="evidence" value="ECO:0007669"/>
    <property type="project" value="TreeGrafter"/>
</dbReference>
<dbReference type="PANTHER" id="PTHR45772:SF7">
    <property type="entry name" value="AMINO ACID ABC TRANSPORTER ATP-BINDING PROTEIN"/>
    <property type="match status" value="1"/>
</dbReference>
<evidence type="ECO:0000256" key="3">
    <source>
        <dbReference type="ARBA" id="ARBA00022840"/>
    </source>
</evidence>
<dbReference type="EMBL" id="FQVB01000013">
    <property type="protein sequence ID" value="SHF23914.1"/>
    <property type="molecule type" value="Genomic_DNA"/>
</dbReference>
<dbReference type="InterPro" id="IPR032823">
    <property type="entry name" value="BCA_ABC_TP_C"/>
</dbReference>
<dbReference type="GO" id="GO:1903806">
    <property type="term" value="P:L-isoleucine import across plasma membrane"/>
    <property type="evidence" value="ECO:0007669"/>
    <property type="project" value="TreeGrafter"/>
</dbReference>
<dbReference type="GO" id="GO:0005886">
    <property type="term" value="C:plasma membrane"/>
    <property type="evidence" value="ECO:0007669"/>
    <property type="project" value="TreeGrafter"/>
</dbReference>
<dbReference type="CDD" id="cd03219">
    <property type="entry name" value="ABC_Mj1267_LivG_branched"/>
    <property type="match status" value="1"/>
</dbReference>
<dbReference type="RefSeq" id="WP_073038462.1">
    <property type="nucleotide sequence ID" value="NZ_FQVB01000013.1"/>
</dbReference>
<reference evidence="6" key="1">
    <citation type="submission" date="2016-11" db="EMBL/GenBank/DDBJ databases">
        <authorList>
            <person name="Varghese N."/>
            <person name="Submissions S."/>
        </authorList>
    </citation>
    <scope>NUCLEOTIDE SEQUENCE [LARGE SCALE GENOMIC DNA]</scope>
    <source>
        <strain evidence="6">DSM 9756</strain>
    </source>
</reference>
<dbReference type="Pfam" id="PF12399">
    <property type="entry name" value="BCA_ABC_TP_C"/>
    <property type="match status" value="1"/>
</dbReference>
<protein>
    <submittedName>
        <fullName evidence="5">Branched-chain amino acid transport system ATP-binding protein</fullName>
    </submittedName>
</protein>
<dbReference type="GO" id="GO:0016887">
    <property type="term" value="F:ATP hydrolysis activity"/>
    <property type="evidence" value="ECO:0007669"/>
    <property type="project" value="InterPro"/>
</dbReference>
<dbReference type="Gene3D" id="3.40.50.300">
    <property type="entry name" value="P-loop containing nucleotide triphosphate hydrolases"/>
    <property type="match status" value="1"/>
</dbReference>
<keyword evidence="1" id="KW-0813">Transport</keyword>
<proteinExistence type="predicted"/>
<dbReference type="SUPFAM" id="SSF52540">
    <property type="entry name" value="P-loop containing nucleoside triphosphate hydrolases"/>
    <property type="match status" value="1"/>
</dbReference>
<dbReference type="GO" id="GO:0005304">
    <property type="term" value="F:L-valine transmembrane transporter activity"/>
    <property type="evidence" value="ECO:0007669"/>
    <property type="project" value="TreeGrafter"/>
</dbReference>
<dbReference type="OrthoDB" id="9806149at2"/>
<evidence type="ECO:0000313" key="5">
    <source>
        <dbReference type="EMBL" id="SHF23914.1"/>
    </source>
</evidence>
<dbReference type="Pfam" id="PF00005">
    <property type="entry name" value="ABC_tran"/>
    <property type="match status" value="1"/>
</dbReference>
<dbReference type="SMART" id="SM00382">
    <property type="entry name" value="AAA"/>
    <property type="match status" value="1"/>
</dbReference>
<feature type="domain" description="ABC transporter" evidence="4">
    <location>
        <begin position="7"/>
        <end position="244"/>
    </location>
</feature>
<evidence type="ECO:0000313" key="6">
    <source>
        <dbReference type="Proteomes" id="UP000184076"/>
    </source>
</evidence>
<dbReference type="PROSITE" id="PS50893">
    <property type="entry name" value="ABC_TRANSPORTER_2"/>
    <property type="match status" value="1"/>
</dbReference>
<dbReference type="InterPro" id="IPR003593">
    <property type="entry name" value="AAA+_ATPase"/>
</dbReference>
<dbReference type="InterPro" id="IPR003439">
    <property type="entry name" value="ABC_transporter-like_ATP-bd"/>
</dbReference>
<gene>
    <name evidence="5" type="ORF">SAMN02745206_01597</name>
</gene>
<dbReference type="GO" id="GO:0042941">
    <property type="term" value="P:D-alanine transmembrane transport"/>
    <property type="evidence" value="ECO:0007669"/>
    <property type="project" value="TreeGrafter"/>
</dbReference>
<dbReference type="GO" id="GO:0005524">
    <property type="term" value="F:ATP binding"/>
    <property type="evidence" value="ECO:0007669"/>
    <property type="project" value="UniProtKB-KW"/>
</dbReference>
<sequence length="255" mass="27913">MARAPILDIQGLAVKFNGRRVLKGIHLSVEQGEIVSLIGPNGAGKTTLFNAITGLVRPSAGSVRFCGEDITGWPAHRICWAGIARTFQIARPFPEMTAEENVRIGIWFGKRKKELPRSRNTREEARRLLHLVGLEGKEETPGRELTLSEQRRLEVARALATAPRLLLLDEIAAGLSPQAVSHAARLVRALRDQGTTILLIDHFLNLTARVSDRLLALDQGETIAEGSPAQVLHHPEVLSAYLGERHPHTGSGEIP</sequence>
<keyword evidence="6" id="KW-1185">Reference proteome</keyword>
<evidence type="ECO:0000259" key="4">
    <source>
        <dbReference type="PROSITE" id="PS50893"/>
    </source>
</evidence>
<evidence type="ECO:0000256" key="1">
    <source>
        <dbReference type="ARBA" id="ARBA00022448"/>
    </source>
</evidence>
<organism evidence="5 6">
    <name type="scientific">Desulfacinum infernum DSM 9756</name>
    <dbReference type="NCBI Taxonomy" id="1121391"/>
    <lineage>
        <taxon>Bacteria</taxon>
        <taxon>Pseudomonadati</taxon>
        <taxon>Thermodesulfobacteriota</taxon>
        <taxon>Syntrophobacteria</taxon>
        <taxon>Syntrophobacterales</taxon>
        <taxon>Syntrophobacteraceae</taxon>
        <taxon>Desulfacinum</taxon>
    </lineage>
</organism>
<keyword evidence="3 5" id="KW-0067">ATP-binding</keyword>
<dbReference type="AlphaFoldDB" id="A0A1M5A135"/>
<dbReference type="GO" id="GO:0015808">
    <property type="term" value="P:L-alanine transport"/>
    <property type="evidence" value="ECO:0007669"/>
    <property type="project" value="TreeGrafter"/>
</dbReference>
<dbReference type="Proteomes" id="UP000184076">
    <property type="component" value="Unassembled WGS sequence"/>
</dbReference>
<dbReference type="GO" id="GO:0015188">
    <property type="term" value="F:L-isoleucine transmembrane transporter activity"/>
    <property type="evidence" value="ECO:0007669"/>
    <property type="project" value="TreeGrafter"/>
</dbReference>
<dbReference type="InterPro" id="IPR051120">
    <property type="entry name" value="ABC_AA/LPS_Transport"/>
</dbReference>
<dbReference type="InterPro" id="IPR027417">
    <property type="entry name" value="P-loop_NTPase"/>
</dbReference>
<dbReference type="GO" id="GO:1903805">
    <property type="term" value="P:L-valine import across plasma membrane"/>
    <property type="evidence" value="ECO:0007669"/>
    <property type="project" value="TreeGrafter"/>
</dbReference>
<dbReference type="STRING" id="1121391.SAMN02745206_01597"/>
<name>A0A1M5A135_9BACT</name>